<dbReference type="InterPro" id="IPR013105">
    <property type="entry name" value="TPR_2"/>
</dbReference>
<dbReference type="InterPro" id="IPR001867">
    <property type="entry name" value="OmpR/PhoB-type_DNA-bd"/>
</dbReference>
<keyword evidence="1" id="KW-0677">Repeat</keyword>
<dbReference type="SUPFAM" id="SSF48452">
    <property type="entry name" value="TPR-like"/>
    <property type="match status" value="1"/>
</dbReference>
<keyword evidence="10" id="KW-1185">Reference proteome</keyword>
<dbReference type="Gene3D" id="3.40.50.10610">
    <property type="entry name" value="ABC-type transport auxiliary lipoprotein component"/>
    <property type="match status" value="1"/>
</dbReference>
<dbReference type="InterPro" id="IPR011990">
    <property type="entry name" value="TPR-like_helical_dom_sf"/>
</dbReference>
<dbReference type="PANTHER" id="PTHR12558">
    <property type="entry name" value="CELL DIVISION CYCLE 16,23,27"/>
    <property type="match status" value="1"/>
</dbReference>
<keyword evidence="3 5" id="KW-0238">DNA-binding</keyword>
<dbReference type="GO" id="GO:0003677">
    <property type="term" value="F:DNA binding"/>
    <property type="evidence" value="ECO:0007669"/>
    <property type="project" value="UniProtKB-UniRule"/>
</dbReference>
<protein>
    <submittedName>
        <fullName evidence="9">TolB-like protein/DNA-binding winged helix-turn-helix (WHTH) protein/Flp pilus assembly protein TadD</fullName>
    </submittedName>
</protein>
<keyword evidence="2 4" id="KW-0802">TPR repeat</keyword>
<feature type="region of interest" description="Disordered" evidence="6">
    <location>
        <begin position="116"/>
        <end position="143"/>
    </location>
</feature>
<dbReference type="InterPro" id="IPR016032">
    <property type="entry name" value="Sig_transdc_resp-reg_C-effctor"/>
</dbReference>
<dbReference type="Gene3D" id="1.25.40.10">
    <property type="entry name" value="Tetratricopeptide repeat domain"/>
    <property type="match status" value="2"/>
</dbReference>
<sequence length="669" mass="74757">MASEPAGVEQPIRVGEGYEIDLRPRRLRRGRHVLKLERIPFEILLLLLEHRDEIVTRDEIVSRVWGKGVSLDTDNSIRGAIRKLRQALKDDAECPRFIQTITGQGYRFIVPVAPPEEENRAETPSPEASTVPTSEQNLVSKPNGWLQTGGLRSVGEQQDRTAAKLPAAENGQGQRNWLARRGLLLGAVPLLVLIAVTAYILARNRSAHAKAPKITSLAVLPLKNLSGDPAQEYFADGMTEEVIGRLSIIRGLRVISRTSAMQFKDTRLSATEIARKLGVDALVEGSVMREGNRIRVHAQLIRASTDEHFWSESYDRELGDALTLESEVAQSIAQKVEVTVTGEERARLVAAPPVSPEAYESYLQGMFAKGNSRAEVEKRIAWFDEAIRKDPTFAQAYLGLADAYGNLGTVFVGAPPSETRPKVINAARKALELDPDLADAHVLLANMYMRQWKWAEAEAEYKRALYLNPNDAAAHDRFSDWLLCHGRMEEALAWARRARDLDPLGTSGHTIAWTLLNAHRYDEAIREFRNVLAVRPDDRLPLWPLGWALICNQQAEGAIPVLEKAASVTDRSPGVISTLVWAYAHTGRRADALRLLGELKKRQQRGYVPAGAFVNAYLGLGDNDEAFVWFERAYEEQSNILIYIKVSPWFDPLRGDPRFQDLVRRVGLN</sequence>
<dbReference type="Pfam" id="PF07719">
    <property type="entry name" value="TPR_2"/>
    <property type="match status" value="1"/>
</dbReference>
<dbReference type="PROSITE" id="PS50005">
    <property type="entry name" value="TPR"/>
    <property type="match status" value="1"/>
</dbReference>
<dbReference type="InterPro" id="IPR036388">
    <property type="entry name" value="WH-like_DNA-bd_sf"/>
</dbReference>
<dbReference type="EMBL" id="JACHEB010000005">
    <property type="protein sequence ID" value="MBB5329010.1"/>
    <property type="molecule type" value="Genomic_DNA"/>
</dbReference>
<feature type="domain" description="OmpR/PhoB-type" evidence="8">
    <location>
        <begin position="9"/>
        <end position="110"/>
    </location>
</feature>
<dbReference type="Pfam" id="PF13432">
    <property type="entry name" value="TPR_16"/>
    <property type="match status" value="1"/>
</dbReference>
<gene>
    <name evidence="9" type="ORF">HDF14_002626</name>
</gene>
<evidence type="ECO:0000313" key="10">
    <source>
        <dbReference type="Proteomes" id="UP000535182"/>
    </source>
</evidence>
<name>A0A9X0QEW4_9BACT</name>
<dbReference type="Proteomes" id="UP000535182">
    <property type="component" value="Unassembled WGS sequence"/>
</dbReference>
<evidence type="ECO:0000256" key="3">
    <source>
        <dbReference type="ARBA" id="ARBA00023125"/>
    </source>
</evidence>
<comment type="caution">
    <text evidence="9">The sequence shown here is derived from an EMBL/GenBank/DDBJ whole genome shotgun (WGS) entry which is preliminary data.</text>
</comment>
<feature type="transmembrane region" description="Helical" evidence="7">
    <location>
        <begin position="182"/>
        <end position="202"/>
    </location>
</feature>
<dbReference type="NCBIfam" id="NF047558">
    <property type="entry name" value="TPR_END_plus"/>
    <property type="match status" value="1"/>
</dbReference>
<dbReference type="RefSeq" id="WP_183977094.1">
    <property type="nucleotide sequence ID" value="NZ_JACHEB010000005.1"/>
</dbReference>
<dbReference type="SUPFAM" id="SSF46894">
    <property type="entry name" value="C-terminal effector domain of the bipartite response regulators"/>
    <property type="match status" value="1"/>
</dbReference>
<evidence type="ECO:0000256" key="4">
    <source>
        <dbReference type="PROSITE-ProRule" id="PRU00339"/>
    </source>
</evidence>
<organism evidence="9 10">
    <name type="scientific">Tunturiibacter gelidiferens</name>
    <dbReference type="NCBI Taxonomy" id="3069689"/>
    <lineage>
        <taxon>Bacteria</taxon>
        <taxon>Pseudomonadati</taxon>
        <taxon>Acidobacteriota</taxon>
        <taxon>Terriglobia</taxon>
        <taxon>Terriglobales</taxon>
        <taxon>Acidobacteriaceae</taxon>
        <taxon>Tunturiibacter</taxon>
    </lineage>
</organism>
<evidence type="ECO:0000256" key="7">
    <source>
        <dbReference type="SAM" id="Phobius"/>
    </source>
</evidence>
<dbReference type="PROSITE" id="PS51755">
    <property type="entry name" value="OMPR_PHOB"/>
    <property type="match status" value="1"/>
</dbReference>
<dbReference type="Gene3D" id="1.10.10.10">
    <property type="entry name" value="Winged helix-like DNA-binding domain superfamily/Winged helix DNA-binding domain"/>
    <property type="match status" value="1"/>
</dbReference>
<dbReference type="AlphaFoldDB" id="A0A9X0QEW4"/>
<feature type="DNA-binding region" description="OmpR/PhoB-type" evidence="5">
    <location>
        <begin position="9"/>
        <end position="110"/>
    </location>
</feature>
<keyword evidence="7" id="KW-1133">Transmembrane helix</keyword>
<dbReference type="GO" id="GO:0000160">
    <property type="term" value="P:phosphorelay signal transduction system"/>
    <property type="evidence" value="ECO:0007669"/>
    <property type="project" value="InterPro"/>
</dbReference>
<proteinExistence type="predicted"/>
<dbReference type="GO" id="GO:0006355">
    <property type="term" value="P:regulation of DNA-templated transcription"/>
    <property type="evidence" value="ECO:0007669"/>
    <property type="project" value="InterPro"/>
</dbReference>
<evidence type="ECO:0000313" key="9">
    <source>
        <dbReference type="EMBL" id="MBB5329010.1"/>
    </source>
</evidence>
<evidence type="ECO:0000256" key="2">
    <source>
        <dbReference type="ARBA" id="ARBA00022803"/>
    </source>
</evidence>
<dbReference type="PANTHER" id="PTHR12558:SF33">
    <property type="entry name" value="BLL7664 PROTEIN"/>
    <property type="match status" value="1"/>
</dbReference>
<feature type="compositionally biased region" description="Polar residues" evidence="6">
    <location>
        <begin position="126"/>
        <end position="140"/>
    </location>
</feature>
<evidence type="ECO:0000256" key="1">
    <source>
        <dbReference type="ARBA" id="ARBA00022737"/>
    </source>
</evidence>
<evidence type="ECO:0000256" key="5">
    <source>
        <dbReference type="PROSITE-ProRule" id="PRU01091"/>
    </source>
</evidence>
<feature type="repeat" description="TPR" evidence="4">
    <location>
        <begin position="438"/>
        <end position="471"/>
    </location>
</feature>
<evidence type="ECO:0000256" key="6">
    <source>
        <dbReference type="SAM" id="MobiDB-lite"/>
    </source>
</evidence>
<keyword evidence="7" id="KW-0472">Membrane</keyword>
<dbReference type="Pfam" id="PF00486">
    <property type="entry name" value="Trans_reg_C"/>
    <property type="match status" value="1"/>
</dbReference>
<reference evidence="9 10" key="1">
    <citation type="submission" date="2020-08" db="EMBL/GenBank/DDBJ databases">
        <title>Genomic Encyclopedia of Type Strains, Phase IV (KMG-V): Genome sequencing to study the core and pangenomes of soil and plant-associated prokaryotes.</title>
        <authorList>
            <person name="Whitman W."/>
        </authorList>
    </citation>
    <scope>NUCLEOTIDE SEQUENCE [LARGE SCALE GENOMIC DNA]</scope>
    <source>
        <strain evidence="9 10">X5P2</strain>
    </source>
</reference>
<dbReference type="SMART" id="SM00028">
    <property type="entry name" value="TPR"/>
    <property type="match status" value="3"/>
</dbReference>
<keyword evidence="7" id="KW-0812">Transmembrane</keyword>
<accession>A0A9X0QEW4</accession>
<evidence type="ECO:0000259" key="8">
    <source>
        <dbReference type="PROSITE" id="PS51755"/>
    </source>
</evidence>
<dbReference type="SMART" id="SM00862">
    <property type="entry name" value="Trans_reg_C"/>
    <property type="match status" value="1"/>
</dbReference>
<dbReference type="InterPro" id="IPR019734">
    <property type="entry name" value="TPR_rpt"/>
</dbReference>
<dbReference type="CDD" id="cd00383">
    <property type="entry name" value="trans_reg_C"/>
    <property type="match status" value="1"/>
</dbReference>